<dbReference type="AlphaFoldDB" id="A0A068UBL4"/>
<dbReference type="PROSITE" id="PS00587">
    <property type="entry name" value="GLYCOSYL_HYDROL_F17"/>
    <property type="match status" value="1"/>
</dbReference>
<dbReference type="FunFam" id="3.20.20.80:FF:000002">
    <property type="entry name" value="Glucan endo-1,3-beta-glucosidase 3"/>
    <property type="match status" value="1"/>
</dbReference>
<feature type="chain" id="PRO_5001654753" description="glucan endo-1,3-beta-D-glucosidase" evidence="13">
    <location>
        <begin position="26"/>
        <end position="459"/>
    </location>
</feature>
<keyword evidence="16" id="KW-1185">Reference proteome</keyword>
<evidence type="ECO:0000313" key="15">
    <source>
        <dbReference type="EMBL" id="CDP05033.1"/>
    </source>
</evidence>
<comment type="similarity">
    <text evidence="3 11">Belongs to the glycosyl hydrolase 17 family.</text>
</comment>
<dbReference type="PANTHER" id="PTHR32227">
    <property type="entry name" value="GLUCAN ENDO-1,3-BETA-GLUCOSIDASE BG1-RELATED-RELATED"/>
    <property type="match status" value="1"/>
</dbReference>
<evidence type="ECO:0000256" key="10">
    <source>
        <dbReference type="ARBA" id="ARBA00023295"/>
    </source>
</evidence>
<dbReference type="GO" id="GO:0005975">
    <property type="term" value="P:carbohydrate metabolic process"/>
    <property type="evidence" value="ECO:0007669"/>
    <property type="project" value="InterPro"/>
</dbReference>
<evidence type="ECO:0000256" key="9">
    <source>
        <dbReference type="ARBA" id="ARBA00023157"/>
    </source>
</evidence>
<dbReference type="Pfam" id="PF07983">
    <property type="entry name" value="X8"/>
    <property type="match status" value="1"/>
</dbReference>
<evidence type="ECO:0000256" key="7">
    <source>
        <dbReference type="ARBA" id="ARBA00022801"/>
    </source>
</evidence>
<accession>A0A068UBL4</accession>
<dbReference type="OMA" id="NAYYQAT"/>
<evidence type="ECO:0000256" key="12">
    <source>
        <dbReference type="RuleBase" id="RU004336"/>
    </source>
</evidence>
<keyword evidence="5" id="KW-0472">Membrane</keyword>
<dbReference type="Pfam" id="PF00332">
    <property type="entry name" value="Glyco_hydro_17"/>
    <property type="match status" value="1"/>
</dbReference>
<dbReference type="InParanoid" id="A0A068UBL4"/>
<sequence>MGTTLVHVISALLLVASVNIQGIEGTVGVNYGTVADNLPPPAEVAHFLLENTIINRVRLFDANPEILEAFAHTGIAITLTVPNNEIPQLTNLSFAQQWVTANITPHFPATNIVRILVGNEVISSASKLLITSLVPAMQTLHTALVAESLDHRIKVSTPHSLGILSSSSPPSSGEFRQGYDTHVLKPLLSFLRATDSPFLVNPYPFFGCSAETLDYALFRPNSGAFDDDTKFTYTNMLDGQLDAVFSALKLLDFSDLEIVIAETGWPSKGDAGQVGVDADTAAEYNRKLMQHVTSGVGTPLMPNRTFETYIFALFNEDLKPGPTCERNFGLFQPDMTPVYDIGILRPTAKANFPSYPTPQAVPVNPSPIPASGAKRWCLPKTGAKEDTLQKNLDYVCGLGMDCKPIQEGGACYLPNTVRGHAAYAMNAYYQATGRNDYACDFGGTGAITKLDPSYGSCKY</sequence>
<comment type="subcellular location">
    <subcellularLocation>
        <location evidence="2">Cell membrane</location>
        <topology evidence="2">Lipid-anchor</topology>
        <topology evidence="2">GPI-anchor</topology>
    </subcellularLocation>
</comment>
<feature type="signal peptide" evidence="13">
    <location>
        <begin position="1"/>
        <end position="25"/>
    </location>
</feature>
<organism evidence="15 16">
    <name type="scientific">Coffea canephora</name>
    <name type="common">Robusta coffee</name>
    <dbReference type="NCBI Taxonomy" id="49390"/>
    <lineage>
        <taxon>Eukaryota</taxon>
        <taxon>Viridiplantae</taxon>
        <taxon>Streptophyta</taxon>
        <taxon>Embryophyta</taxon>
        <taxon>Tracheophyta</taxon>
        <taxon>Spermatophyta</taxon>
        <taxon>Magnoliopsida</taxon>
        <taxon>eudicotyledons</taxon>
        <taxon>Gunneridae</taxon>
        <taxon>Pentapetalae</taxon>
        <taxon>asterids</taxon>
        <taxon>lamiids</taxon>
        <taxon>Gentianales</taxon>
        <taxon>Rubiaceae</taxon>
        <taxon>Ixoroideae</taxon>
        <taxon>Gardenieae complex</taxon>
        <taxon>Bertiereae - Coffeeae clade</taxon>
        <taxon>Coffeeae</taxon>
        <taxon>Coffea</taxon>
    </lineage>
</organism>
<comment type="catalytic activity">
    <reaction evidence="1">
        <text>Hydrolysis of (1-&gt;3)-beta-D-glucosidic linkages in (1-&gt;3)-beta-D-glucans.</text>
        <dbReference type="EC" id="3.2.1.39"/>
    </reaction>
</comment>
<keyword evidence="10 12" id="KW-0326">Glycosidase</keyword>
<dbReference type="SUPFAM" id="SSF51445">
    <property type="entry name" value="(Trans)glycosidases"/>
    <property type="match status" value="1"/>
</dbReference>
<dbReference type="Proteomes" id="UP000295252">
    <property type="component" value="Chromosome IV"/>
</dbReference>
<name>A0A068UBL4_COFCA</name>
<evidence type="ECO:0000313" key="16">
    <source>
        <dbReference type="Proteomes" id="UP000295252"/>
    </source>
</evidence>
<dbReference type="InterPro" id="IPR044965">
    <property type="entry name" value="Glyco_hydro_17_plant"/>
</dbReference>
<evidence type="ECO:0000256" key="4">
    <source>
        <dbReference type="ARBA" id="ARBA00012780"/>
    </source>
</evidence>
<evidence type="ECO:0000256" key="13">
    <source>
        <dbReference type="SAM" id="SignalP"/>
    </source>
</evidence>
<dbReference type="InterPro" id="IPR017853">
    <property type="entry name" value="GH"/>
</dbReference>
<dbReference type="EC" id="3.2.1.39" evidence="4"/>
<dbReference type="SMART" id="SM00768">
    <property type="entry name" value="X8"/>
    <property type="match status" value="1"/>
</dbReference>
<dbReference type="InterPro" id="IPR000490">
    <property type="entry name" value="Glyco_hydro_17"/>
</dbReference>
<dbReference type="FunFam" id="1.20.58.1040:FF:000003">
    <property type="entry name" value="glucan endo-1,3-beta-glucosidase 7"/>
    <property type="match status" value="1"/>
</dbReference>
<evidence type="ECO:0000256" key="5">
    <source>
        <dbReference type="ARBA" id="ARBA00022622"/>
    </source>
</evidence>
<keyword evidence="9" id="KW-1015">Disulfide bond</keyword>
<dbReference type="Gene3D" id="1.20.58.1040">
    <property type="match status" value="1"/>
</dbReference>
<dbReference type="OrthoDB" id="1938138at2759"/>
<dbReference type="FunCoup" id="A0A068UBL4">
    <property type="interactions" value="3"/>
</dbReference>
<dbReference type="GO" id="GO:0005886">
    <property type="term" value="C:plasma membrane"/>
    <property type="evidence" value="ECO:0007669"/>
    <property type="project" value="UniProtKB-SubCell"/>
</dbReference>
<evidence type="ECO:0000256" key="11">
    <source>
        <dbReference type="RuleBase" id="RU004335"/>
    </source>
</evidence>
<dbReference type="GO" id="GO:0006952">
    <property type="term" value="P:defense response"/>
    <property type="evidence" value="ECO:0007669"/>
    <property type="project" value="UniProtKB-KW"/>
</dbReference>
<dbReference type="GO" id="GO:0098552">
    <property type="term" value="C:side of membrane"/>
    <property type="evidence" value="ECO:0007669"/>
    <property type="project" value="UniProtKB-KW"/>
</dbReference>
<dbReference type="STRING" id="49390.A0A068UBL4"/>
<keyword evidence="7 12" id="KW-0378">Hydrolase</keyword>
<evidence type="ECO:0000259" key="14">
    <source>
        <dbReference type="SMART" id="SM00768"/>
    </source>
</evidence>
<evidence type="ECO:0000256" key="3">
    <source>
        <dbReference type="ARBA" id="ARBA00008773"/>
    </source>
</evidence>
<evidence type="ECO:0000256" key="2">
    <source>
        <dbReference type="ARBA" id="ARBA00004609"/>
    </source>
</evidence>
<dbReference type="InterPro" id="IPR012946">
    <property type="entry name" value="X8"/>
</dbReference>
<gene>
    <name evidence="15" type="ORF">GSCOC_T00019943001</name>
</gene>
<keyword evidence="6 13" id="KW-0732">Signal</keyword>
<keyword evidence="5" id="KW-0325">Glycoprotein</keyword>
<feature type="domain" description="X8" evidence="14">
    <location>
        <begin position="375"/>
        <end position="459"/>
    </location>
</feature>
<dbReference type="PhylomeDB" id="A0A068UBL4"/>
<dbReference type="Gramene" id="CDP05033">
    <property type="protein sequence ID" value="CDP05033"/>
    <property type="gene ID" value="GSCOC_T00019943001"/>
</dbReference>
<keyword evidence="8" id="KW-0611">Plant defense</keyword>
<evidence type="ECO:0000256" key="6">
    <source>
        <dbReference type="ARBA" id="ARBA00022729"/>
    </source>
</evidence>
<dbReference type="Gene3D" id="3.20.20.80">
    <property type="entry name" value="Glycosidases"/>
    <property type="match status" value="1"/>
</dbReference>
<reference evidence="16" key="1">
    <citation type="journal article" date="2014" name="Science">
        <title>The coffee genome provides insight into the convergent evolution of caffeine biosynthesis.</title>
        <authorList>
            <person name="Denoeud F."/>
            <person name="Carretero-Paulet L."/>
            <person name="Dereeper A."/>
            <person name="Droc G."/>
            <person name="Guyot R."/>
            <person name="Pietrella M."/>
            <person name="Zheng C."/>
            <person name="Alberti A."/>
            <person name="Anthony F."/>
            <person name="Aprea G."/>
            <person name="Aury J.M."/>
            <person name="Bento P."/>
            <person name="Bernard M."/>
            <person name="Bocs S."/>
            <person name="Campa C."/>
            <person name="Cenci A."/>
            <person name="Combes M.C."/>
            <person name="Crouzillat D."/>
            <person name="Da Silva C."/>
            <person name="Daddiego L."/>
            <person name="De Bellis F."/>
            <person name="Dussert S."/>
            <person name="Garsmeur O."/>
            <person name="Gayraud T."/>
            <person name="Guignon V."/>
            <person name="Jahn K."/>
            <person name="Jamilloux V."/>
            <person name="Joet T."/>
            <person name="Labadie K."/>
            <person name="Lan T."/>
            <person name="Leclercq J."/>
            <person name="Lepelley M."/>
            <person name="Leroy T."/>
            <person name="Li L.T."/>
            <person name="Librado P."/>
            <person name="Lopez L."/>
            <person name="Munoz A."/>
            <person name="Noel B."/>
            <person name="Pallavicini A."/>
            <person name="Perrotta G."/>
            <person name="Poncet V."/>
            <person name="Pot D."/>
            <person name="Priyono X."/>
            <person name="Rigoreau M."/>
            <person name="Rouard M."/>
            <person name="Rozas J."/>
            <person name="Tranchant-Dubreuil C."/>
            <person name="VanBuren R."/>
            <person name="Zhang Q."/>
            <person name="Andrade A.C."/>
            <person name="Argout X."/>
            <person name="Bertrand B."/>
            <person name="de Kochko A."/>
            <person name="Graziosi G."/>
            <person name="Henry R.J."/>
            <person name="Jayarama X."/>
            <person name="Ming R."/>
            <person name="Nagai C."/>
            <person name="Rounsley S."/>
            <person name="Sankoff D."/>
            <person name="Giuliano G."/>
            <person name="Albert V.A."/>
            <person name="Wincker P."/>
            <person name="Lashermes P."/>
        </authorList>
    </citation>
    <scope>NUCLEOTIDE SEQUENCE [LARGE SCALE GENOMIC DNA]</scope>
    <source>
        <strain evidence="16">cv. DH200-94</strain>
    </source>
</reference>
<dbReference type="GO" id="GO:0042973">
    <property type="term" value="F:glucan endo-1,3-beta-D-glucosidase activity"/>
    <property type="evidence" value="ECO:0007669"/>
    <property type="project" value="UniProtKB-EC"/>
</dbReference>
<protein>
    <recommendedName>
        <fullName evidence="4">glucan endo-1,3-beta-D-glucosidase</fullName>
        <ecNumber evidence="4">3.2.1.39</ecNumber>
    </recommendedName>
</protein>
<proteinExistence type="inferred from homology"/>
<keyword evidence="5" id="KW-0449">Lipoprotein</keyword>
<keyword evidence="5" id="KW-0336">GPI-anchor</keyword>
<evidence type="ECO:0000256" key="8">
    <source>
        <dbReference type="ARBA" id="ARBA00022821"/>
    </source>
</evidence>
<evidence type="ECO:0000256" key="1">
    <source>
        <dbReference type="ARBA" id="ARBA00000382"/>
    </source>
</evidence>
<dbReference type="EMBL" id="HG739099">
    <property type="protein sequence ID" value="CDP05033.1"/>
    <property type="molecule type" value="Genomic_DNA"/>
</dbReference>